<dbReference type="PROSITE" id="PS51387">
    <property type="entry name" value="FAD_PCMH"/>
    <property type="match status" value="1"/>
</dbReference>
<evidence type="ECO:0000313" key="5">
    <source>
        <dbReference type="EMBL" id="OZS41272.1"/>
    </source>
</evidence>
<dbReference type="InterPro" id="IPR003170">
    <property type="entry name" value="MurB"/>
</dbReference>
<comment type="similarity">
    <text evidence="1">Belongs to the MurB family.</text>
</comment>
<sequence>GKVKQLILVDDIDELKQTLKKLNNKKINYNIIGETTNILFTSSDIDGTLIKLSGDFRKIKKINDTRLYVGAGCWVPRMAKTAMSYGLSGLEHTIGIPGSFGGLIRMNGGSQRRGISESIVNVSCINDKLELIKI</sequence>
<name>A0ABX4FQM5_9GAMM</name>
<dbReference type="InterPro" id="IPR016169">
    <property type="entry name" value="FAD-bd_PCMH_sub2"/>
</dbReference>
<keyword evidence="6" id="KW-1185">Reference proteome</keyword>
<comment type="caution">
    <text evidence="5">The sequence shown here is derived from an EMBL/GenBank/DDBJ whole genome shotgun (WGS) entry which is preliminary data.</text>
</comment>
<dbReference type="InterPro" id="IPR036318">
    <property type="entry name" value="FAD-bd_PCMH-like_sf"/>
</dbReference>
<dbReference type="Pfam" id="PF01565">
    <property type="entry name" value="FAD_binding_4"/>
    <property type="match status" value="1"/>
</dbReference>
<keyword evidence="2" id="KW-0285">Flavoprotein</keyword>
<dbReference type="PANTHER" id="PTHR21071">
    <property type="entry name" value="UDP-N-ACETYLENOLPYRUVOYLGLUCOSAMINE REDUCTASE"/>
    <property type="match status" value="1"/>
</dbReference>
<organism evidence="5 6">
    <name type="scientific">Photobacterium sanguinicancri</name>
    <dbReference type="NCBI Taxonomy" id="875932"/>
    <lineage>
        <taxon>Bacteria</taxon>
        <taxon>Pseudomonadati</taxon>
        <taxon>Pseudomonadota</taxon>
        <taxon>Gammaproteobacteria</taxon>
        <taxon>Vibrionales</taxon>
        <taxon>Vibrionaceae</taxon>
        <taxon>Photobacterium</taxon>
    </lineage>
</organism>
<dbReference type="EMBL" id="NOIF01000485">
    <property type="protein sequence ID" value="OZS41272.1"/>
    <property type="molecule type" value="Genomic_DNA"/>
</dbReference>
<accession>A0ABX4FQM5</accession>
<proteinExistence type="inferred from homology"/>
<gene>
    <name evidence="5" type="ORF">ASV53_24735</name>
</gene>
<dbReference type="Gene3D" id="3.30.43.10">
    <property type="entry name" value="Uridine Diphospho-n-acetylenolpyruvylglucosamine Reductase, domain 2"/>
    <property type="match status" value="1"/>
</dbReference>
<dbReference type="SUPFAM" id="SSF56176">
    <property type="entry name" value="FAD-binding/transporter-associated domain-like"/>
    <property type="match status" value="1"/>
</dbReference>
<dbReference type="InterPro" id="IPR006094">
    <property type="entry name" value="Oxid_FAD_bind_N"/>
</dbReference>
<evidence type="ECO:0000256" key="3">
    <source>
        <dbReference type="SAM" id="Coils"/>
    </source>
</evidence>
<dbReference type="PANTHER" id="PTHR21071:SF4">
    <property type="entry name" value="UDP-N-ACETYLENOLPYRUVOYLGLUCOSAMINE REDUCTASE"/>
    <property type="match status" value="1"/>
</dbReference>
<feature type="non-terminal residue" evidence="5">
    <location>
        <position position="134"/>
    </location>
</feature>
<protein>
    <submittedName>
        <fullName evidence="5">UDP-N-acetylenolpyruvoylglucosamine reductase</fullName>
    </submittedName>
</protein>
<evidence type="ECO:0000259" key="4">
    <source>
        <dbReference type="PROSITE" id="PS51387"/>
    </source>
</evidence>
<feature type="domain" description="FAD-binding PCMH-type" evidence="4">
    <location>
        <begin position="1"/>
        <end position="134"/>
    </location>
</feature>
<dbReference type="RefSeq" id="WP_141226357.1">
    <property type="nucleotide sequence ID" value="NZ_NOIF01000485.1"/>
</dbReference>
<dbReference type="InterPro" id="IPR016167">
    <property type="entry name" value="FAD-bd_PCMH_sub1"/>
</dbReference>
<reference evidence="5 6" key="1">
    <citation type="journal article" date="2016" name="Antonie Van Leeuwenhoek">
        <title>Photobacterium sanguinicancri sp. nov. isolated from marine animals.</title>
        <authorList>
            <person name="Gomez-Gil B."/>
            <person name="Roque A."/>
            <person name="Rotllant G."/>
            <person name="Romalde J.L."/>
            <person name="Doce A."/>
            <person name="Eggermont M."/>
            <person name="Defoirdt T."/>
        </authorList>
    </citation>
    <scope>NUCLEOTIDE SEQUENCE [LARGE SCALE GENOMIC DNA]</scope>
    <source>
        <strain evidence="5 6">CAIM 1827</strain>
    </source>
</reference>
<evidence type="ECO:0000256" key="2">
    <source>
        <dbReference type="ARBA" id="ARBA00022827"/>
    </source>
</evidence>
<keyword evidence="2" id="KW-0274">FAD</keyword>
<feature type="coiled-coil region" evidence="3">
    <location>
        <begin position="5"/>
        <end position="32"/>
    </location>
</feature>
<dbReference type="Proteomes" id="UP000215999">
    <property type="component" value="Unassembled WGS sequence"/>
</dbReference>
<keyword evidence="3" id="KW-0175">Coiled coil</keyword>
<dbReference type="Gene3D" id="3.30.465.10">
    <property type="match status" value="1"/>
</dbReference>
<feature type="non-terminal residue" evidence="5">
    <location>
        <position position="1"/>
    </location>
</feature>
<evidence type="ECO:0000313" key="6">
    <source>
        <dbReference type="Proteomes" id="UP000215999"/>
    </source>
</evidence>
<dbReference type="InterPro" id="IPR016166">
    <property type="entry name" value="FAD-bd_PCMH"/>
</dbReference>
<evidence type="ECO:0000256" key="1">
    <source>
        <dbReference type="ARBA" id="ARBA00010485"/>
    </source>
</evidence>